<organism evidence="6">
    <name type="scientific">Mantoniella antarctica</name>
    <dbReference type="NCBI Taxonomy" id="81844"/>
    <lineage>
        <taxon>Eukaryota</taxon>
        <taxon>Viridiplantae</taxon>
        <taxon>Chlorophyta</taxon>
        <taxon>Mamiellophyceae</taxon>
        <taxon>Mamiellales</taxon>
        <taxon>Mamiellaceae</taxon>
        <taxon>Mantoniella</taxon>
    </lineage>
</organism>
<dbReference type="CDD" id="cd06257">
    <property type="entry name" value="DnaJ"/>
    <property type="match status" value="1"/>
</dbReference>
<keyword evidence="3" id="KW-0143">Chaperone</keyword>
<dbReference type="GO" id="GO:0042407">
    <property type="term" value="P:cristae formation"/>
    <property type="evidence" value="ECO:0007669"/>
    <property type="project" value="TreeGrafter"/>
</dbReference>
<sequence>MDEPDEPDSARDLYAILNVARDASDEDIKRAYRNLAQATHPDKHSSPMLREAAARSFNKLQESYEVLSDKERRRIYDAYGMAGLKAGLEVGHKHKTIAEISEAFDKARAKEARKTMEATLNFRGSYGFSFSAAHLVDAEIAQRRAAIAAHRGATLSPLLDLNGMDFNSVFDVPLTEKDTAFVGAQGQMARGMGAGGLILGVRRQCSEHTGVELAVVTGSTQSQASLAVSRVISEHTAGTLTYSYSPVQGGLGLEVGVQRQLSAHAKGHLTWILGPTSGLSTGMQRSKALNSWKCDLSVGPAGGTGLTGFFARRLSKKSVFRVGFRCGTTAVDVDLGCTRRMSPESSVGLSVSLGLRGISIKLRFNHSGQRFQFPVLISPTLTPARVLCALTLPTLIVAAMKTYVLKPVAARQLRITQEALRTKFAGCVRKDKAEAAEAVSLLEIQTQRRVVQERAKGGLVIEAAVFGNFPQRKVPKVVGEPIVPGFSPANGARGEGEGGAGVSGGDAVETPSAEEAPSSSGTGGGTGREGAGGRPEAGSGDGDSNDGDDGGGSGGGGGSDGANPNSTASRPRLVPWLDVTTATQFMVFDSHLDLHPGVHKADMLGFCDPCPEEDKFFRVRYRYRGRLHEVTVGEEDGVGLPNQSHQLPAEWQCPQQPAPALV</sequence>
<dbReference type="AlphaFoldDB" id="A0A7S0S619"/>
<dbReference type="PROSITE" id="PS00636">
    <property type="entry name" value="DNAJ_1"/>
    <property type="match status" value="1"/>
</dbReference>
<dbReference type="PRINTS" id="PR00625">
    <property type="entry name" value="JDOMAIN"/>
</dbReference>
<dbReference type="PANTHER" id="PTHR44157">
    <property type="entry name" value="DNAJ HOMOLOG SUBFAMILY C MEMBER 11"/>
    <property type="match status" value="1"/>
</dbReference>
<evidence type="ECO:0000256" key="3">
    <source>
        <dbReference type="ARBA" id="ARBA00023186"/>
    </source>
</evidence>
<dbReference type="GO" id="GO:0016020">
    <property type="term" value="C:membrane"/>
    <property type="evidence" value="ECO:0007669"/>
    <property type="project" value="UniProtKB-SubCell"/>
</dbReference>
<feature type="compositionally biased region" description="Gly residues" evidence="4">
    <location>
        <begin position="521"/>
        <end position="541"/>
    </location>
</feature>
<dbReference type="PANTHER" id="PTHR44157:SF1">
    <property type="entry name" value="DNAJ HOMOLOG SUBFAMILY C MEMBER 11"/>
    <property type="match status" value="1"/>
</dbReference>
<dbReference type="SMART" id="SM00271">
    <property type="entry name" value="DnaJ"/>
    <property type="match status" value="1"/>
</dbReference>
<dbReference type="InterPro" id="IPR055225">
    <property type="entry name" value="DNAJC11-like_beta-barrel"/>
</dbReference>
<dbReference type="GO" id="GO:0005739">
    <property type="term" value="C:mitochondrion"/>
    <property type="evidence" value="ECO:0007669"/>
    <property type="project" value="GOC"/>
</dbReference>
<dbReference type="PROSITE" id="PS50076">
    <property type="entry name" value="DNAJ_2"/>
    <property type="match status" value="1"/>
</dbReference>
<accession>A0A7S0S619</accession>
<dbReference type="Pfam" id="PF00226">
    <property type="entry name" value="DnaJ"/>
    <property type="match status" value="1"/>
</dbReference>
<dbReference type="InterPro" id="IPR036869">
    <property type="entry name" value="J_dom_sf"/>
</dbReference>
<proteinExistence type="predicted"/>
<dbReference type="SUPFAM" id="SSF46565">
    <property type="entry name" value="Chaperone J-domain"/>
    <property type="match status" value="1"/>
</dbReference>
<feature type="domain" description="J" evidence="5">
    <location>
        <begin position="12"/>
        <end position="80"/>
    </location>
</feature>
<feature type="compositionally biased region" description="Gly residues" evidence="4">
    <location>
        <begin position="550"/>
        <end position="560"/>
    </location>
</feature>
<dbReference type="InterPro" id="IPR018253">
    <property type="entry name" value="DnaJ_domain_CS"/>
</dbReference>
<dbReference type="Gene3D" id="1.10.287.110">
    <property type="entry name" value="DnaJ domain"/>
    <property type="match status" value="1"/>
</dbReference>
<evidence type="ECO:0000259" key="5">
    <source>
        <dbReference type="PROSITE" id="PS50076"/>
    </source>
</evidence>
<evidence type="ECO:0000313" key="6">
    <source>
        <dbReference type="EMBL" id="CAD8697571.1"/>
    </source>
</evidence>
<feature type="region of interest" description="Disordered" evidence="4">
    <location>
        <begin position="486"/>
        <end position="570"/>
    </location>
</feature>
<dbReference type="InterPro" id="IPR001623">
    <property type="entry name" value="DnaJ_domain"/>
</dbReference>
<dbReference type="InterPro" id="IPR052243">
    <property type="entry name" value="Mito_inner_membrane_organizer"/>
</dbReference>
<evidence type="ECO:0000256" key="1">
    <source>
        <dbReference type="ARBA" id="ARBA00004370"/>
    </source>
</evidence>
<gene>
    <name evidence="6" type="ORF">MANT1106_LOCUS250</name>
</gene>
<dbReference type="InterPro" id="IPR024586">
    <property type="entry name" value="DnaJ-like_C11_C"/>
</dbReference>
<keyword evidence="2" id="KW-0472">Membrane</keyword>
<comment type="subcellular location">
    <subcellularLocation>
        <location evidence="1">Membrane</location>
    </subcellularLocation>
</comment>
<feature type="compositionally biased region" description="Low complexity" evidence="4">
    <location>
        <begin position="505"/>
        <end position="520"/>
    </location>
</feature>
<evidence type="ECO:0000256" key="2">
    <source>
        <dbReference type="ARBA" id="ARBA00023136"/>
    </source>
</evidence>
<evidence type="ECO:0000256" key="4">
    <source>
        <dbReference type="SAM" id="MobiDB-lite"/>
    </source>
</evidence>
<protein>
    <recommendedName>
        <fullName evidence="5">J domain-containing protein</fullName>
    </recommendedName>
</protein>
<reference evidence="6" key="1">
    <citation type="submission" date="2021-01" db="EMBL/GenBank/DDBJ databases">
        <authorList>
            <person name="Corre E."/>
            <person name="Pelletier E."/>
            <person name="Niang G."/>
            <person name="Scheremetjew M."/>
            <person name="Finn R."/>
            <person name="Kale V."/>
            <person name="Holt S."/>
            <person name="Cochrane G."/>
            <person name="Meng A."/>
            <person name="Brown T."/>
            <person name="Cohen L."/>
        </authorList>
    </citation>
    <scope>NUCLEOTIDE SEQUENCE</scope>
    <source>
        <strain evidence="6">SL-175</strain>
    </source>
</reference>
<dbReference type="EMBL" id="HBFC01000485">
    <property type="protein sequence ID" value="CAD8697571.1"/>
    <property type="molecule type" value="Transcribed_RNA"/>
</dbReference>
<name>A0A7S0S619_9CHLO</name>
<dbReference type="Pfam" id="PF22774">
    <property type="entry name" value="DNAJC11_beta-barrel"/>
    <property type="match status" value="1"/>
</dbReference>
<dbReference type="Pfam" id="PF11875">
    <property type="entry name" value="DnaJ-like_C11_C"/>
    <property type="match status" value="1"/>
</dbReference>